<protein>
    <submittedName>
        <fullName evidence="2">Uncharacterized protein</fullName>
    </submittedName>
</protein>
<reference evidence="2" key="1">
    <citation type="submission" date="2021-01" db="EMBL/GenBank/DDBJ databases">
        <authorList>
            <person name="Li R."/>
            <person name="Bekaert M."/>
        </authorList>
    </citation>
    <scope>NUCLEOTIDE SEQUENCE</scope>
    <source>
        <strain evidence="2">Farmed</strain>
    </source>
</reference>
<keyword evidence="1" id="KW-0812">Transmembrane</keyword>
<dbReference type="Proteomes" id="UP000597762">
    <property type="component" value="Unassembled WGS sequence"/>
</dbReference>
<keyword evidence="1" id="KW-1133">Transmembrane helix</keyword>
<comment type="caution">
    <text evidence="2">The sequence shown here is derived from an EMBL/GenBank/DDBJ whole genome shotgun (WGS) entry which is preliminary data.</text>
</comment>
<gene>
    <name evidence="2" type="ORF">SPHA_74971</name>
</gene>
<evidence type="ECO:0000313" key="3">
    <source>
        <dbReference type="Proteomes" id="UP000597762"/>
    </source>
</evidence>
<feature type="transmembrane region" description="Helical" evidence="1">
    <location>
        <begin position="120"/>
        <end position="142"/>
    </location>
</feature>
<feature type="transmembrane region" description="Helical" evidence="1">
    <location>
        <begin position="215"/>
        <end position="237"/>
    </location>
</feature>
<dbReference type="EMBL" id="CAHIKZ030005445">
    <property type="protein sequence ID" value="CAE1325346.1"/>
    <property type="molecule type" value="Genomic_DNA"/>
</dbReference>
<evidence type="ECO:0000256" key="1">
    <source>
        <dbReference type="SAM" id="Phobius"/>
    </source>
</evidence>
<proteinExistence type="predicted"/>
<dbReference type="AlphaFoldDB" id="A0A812EKV2"/>
<keyword evidence="3" id="KW-1185">Reference proteome</keyword>
<feature type="transmembrane region" description="Helical" evidence="1">
    <location>
        <begin position="85"/>
        <end position="108"/>
    </location>
</feature>
<feature type="transmembrane region" description="Helical" evidence="1">
    <location>
        <begin position="61"/>
        <end position="79"/>
    </location>
</feature>
<accession>A0A812EKV2</accession>
<organism evidence="2 3">
    <name type="scientific">Acanthosepion pharaonis</name>
    <name type="common">Pharaoh cuttlefish</name>
    <name type="synonym">Sepia pharaonis</name>
    <dbReference type="NCBI Taxonomy" id="158019"/>
    <lineage>
        <taxon>Eukaryota</taxon>
        <taxon>Metazoa</taxon>
        <taxon>Spiralia</taxon>
        <taxon>Lophotrochozoa</taxon>
        <taxon>Mollusca</taxon>
        <taxon>Cephalopoda</taxon>
        <taxon>Coleoidea</taxon>
        <taxon>Decapodiformes</taxon>
        <taxon>Sepiida</taxon>
        <taxon>Sepiina</taxon>
        <taxon>Sepiidae</taxon>
        <taxon>Acanthosepion</taxon>
    </lineage>
</organism>
<name>A0A812EKV2_ACAPH</name>
<sequence>MFLFKGKSKKDRKKSLKSLKPKELKKTTTLSESHLTTKFEPPLQVLLQPPRRSIDVPVENLYFINIISSFSFSLFASVPSLSVLFLFYSFLFLFTFFCLLFFFFLILFHLFSHIFSLFSFPLVILDFIHFTFFPHFFLYFLFLHNYSTSPTSTSISLLPSLNLFLSFNSFKPPEYLSLITFISFNSLSFSHSSSPSSACYFLSIKSFFSSFFTPLPFYCLFFLFFPPSLFICLYIFFISL</sequence>
<evidence type="ECO:0000313" key="2">
    <source>
        <dbReference type="EMBL" id="CAE1325346.1"/>
    </source>
</evidence>
<keyword evidence="1" id="KW-0472">Membrane</keyword>